<evidence type="ECO:0000313" key="2">
    <source>
        <dbReference type="EMBL" id="MFC4626177.1"/>
    </source>
</evidence>
<evidence type="ECO:0000313" key="3">
    <source>
        <dbReference type="Proteomes" id="UP001596042"/>
    </source>
</evidence>
<reference evidence="3" key="1">
    <citation type="journal article" date="2019" name="Int. J. Syst. Evol. Microbiol.">
        <title>The Global Catalogue of Microorganisms (GCM) 10K type strain sequencing project: providing services to taxonomists for standard genome sequencing and annotation.</title>
        <authorList>
            <consortium name="The Broad Institute Genomics Platform"/>
            <consortium name="The Broad Institute Genome Sequencing Center for Infectious Disease"/>
            <person name="Wu L."/>
            <person name="Ma J."/>
        </authorList>
    </citation>
    <scope>NUCLEOTIDE SEQUENCE [LARGE SCALE GENOMIC DNA]</scope>
    <source>
        <strain evidence="3">CGMCC 1.15731</strain>
    </source>
</reference>
<dbReference type="InterPro" id="IPR008585">
    <property type="entry name" value="Gamma_PGA_hydro"/>
</dbReference>
<dbReference type="Proteomes" id="UP001596042">
    <property type="component" value="Unassembled WGS sequence"/>
</dbReference>
<dbReference type="InterPro" id="IPR038128">
    <property type="entry name" value="Gamma_PGA_hydro_sf"/>
</dbReference>
<dbReference type="Gene3D" id="3.40.630.100">
    <property type="entry name" value="Poly-gamma-glutamate hydrolase, zinc-binding motif"/>
    <property type="match status" value="1"/>
</dbReference>
<keyword evidence="2" id="KW-0378">Hydrolase</keyword>
<evidence type="ECO:0000256" key="1">
    <source>
        <dbReference type="SAM" id="MobiDB-lite"/>
    </source>
</evidence>
<comment type="caution">
    <text evidence="2">The sequence shown here is derived from an EMBL/GenBank/DDBJ whole genome shotgun (WGS) entry which is preliminary data.</text>
</comment>
<proteinExistence type="predicted"/>
<keyword evidence="3" id="KW-1185">Reference proteome</keyword>
<dbReference type="RefSeq" id="WP_374832610.1">
    <property type="nucleotide sequence ID" value="NZ_JBHEEZ010000017.1"/>
</dbReference>
<sequence>MISIRSTCSRASSPGHGHRELHITSEQFDEPRALDLLGQSDIVIGAHERADRMILRQAG</sequence>
<feature type="compositionally biased region" description="Basic and acidic residues" evidence="1">
    <location>
        <begin position="17"/>
        <end position="26"/>
    </location>
</feature>
<dbReference type="GO" id="GO:0016787">
    <property type="term" value="F:hydrolase activity"/>
    <property type="evidence" value="ECO:0007669"/>
    <property type="project" value="UniProtKB-KW"/>
</dbReference>
<dbReference type="Pfam" id="PF05908">
    <property type="entry name" value="Gamma_PGA_hydro"/>
    <property type="match status" value="1"/>
</dbReference>
<protein>
    <submittedName>
        <fullName evidence="2">Poly-gamma-glutamate hydrolase family protein</fullName>
    </submittedName>
</protein>
<feature type="region of interest" description="Disordered" evidence="1">
    <location>
        <begin position="1"/>
        <end position="26"/>
    </location>
</feature>
<name>A0ABV9H767_9HYPH</name>
<feature type="compositionally biased region" description="Polar residues" evidence="1">
    <location>
        <begin position="1"/>
        <end position="12"/>
    </location>
</feature>
<organism evidence="2 3">
    <name type="scientific">Daeguia caeni</name>
    <dbReference type="NCBI Taxonomy" id="439612"/>
    <lineage>
        <taxon>Bacteria</taxon>
        <taxon>Pseudomonadati</taxon>
        <taxon>Pseudomonadota</taxon>
        <taxon>Alphaproteobacteria</taxon>
        <taxon>Hyphomicrobiales</taxon>
        <taxon>Brucellaceae</taxon>
        <taxon>Daeguia</taxon>
    </lineage>
</organism>
<accession>A0ABV9H767</accession>
<gene>
    <name evidence="2" type="ORF">ACFO1V_13340</name>
</gene>
<dbReference type="EMBL" id="JBHSEL010000122">
    <property type="protein sequence ID" value="MFC4626177.1"/>
    <property type="molecule type" value="Genomic_DNA"/>
</dbReference>